<protein>
    <submittedName>
        <fullName evidence="4">Uncharacterized protein</fullName>
    </submittedName>
</protein>
<keyword evidence="3" id="KW-0732">Signal</keyword>
<sequence>MIRWLKLLLLLSLIFLQVAGEEEEQQQRNGCNRDSADQENEEEDEERSQDEEEEAEEEEEEEYPINSFFVDGAVGCKDNPWGITIDYFKIECEERVPESEDESEDECEEEEEEDYWREQDWADGAMDYGYYPYGDGMYASYYGGDQGYYPYGEGMYSSQYGGQNQRDYYNDPWAQYYTSGQQEQGNGGYAGGYYYGQGGYQPQQYKQQQFSDYFGGLYYGDRTGGHYYSDEYPEEANYWFGGLYYGYGNPYGQWGDARDYYWDEEEEEEEWEPEEADHKLCYLGSELKVYGRFTTDYPLPRFVRVLPKICLGYGSTCTEYLKGDYNNMIHVCDYIEDEDEYQYRYPWGYWTEEDEDGNREYVYAEEGEYYGGYGQDGDVDDDDLYDDRYTWKRNKYYNGAWNGGDNSVYREYRERYGCEGDDDDCVVECADDDEECIEQENADQEQQEEEQDEEDDQQQDWEEGAAYANKRGYYRNCPAAGSYYFEGTMTLPEDVEEYLHEYTTRFLLRIVFQPQNRVARYYEGKWWEEDYYRNGGRDYYAQYPQQGEYYAAGQWNEEEGDEEAEEGEDGEYMYDDVYPEGYYYYMEDQGNDDTAQYFRSNENVYCHIPLRLVPENFNLTNYYARSAFHRSWWYKNNGFYESPYASEFWVASAAAFGALTGFFVWRRRRIRTKKKKRGSL</sequence>
<evidence type="ECO:0000313" key="4">
    <source>
        <dbReference type="EMBL" id="CAB9513213.1"/>
    </source>
</evidence>
<organism evidence="4 5">
    <name type="scientific">Seminavis robusta</name>
    <dbReference type="NCBI Taxonomy" id="568900"/>
    <lineage>
        <taxon>Eukaryota</taxon>
        <taxon>Sar</taxon>
        <taxon>Stramenopiles</taxon>
        <taxon>Ochrophyta</taxon>
        <taxon>Bacillariophyta</taxon>
        <taxon>Bacillariophyceae</taxon>
        <taxon>Bacillariophycidae</taxon>
        <taxon>Naviculales</taxon>
        <taxon>Naviculaceae</taxon>
        <taxon>Seminavis</taxon>
    </lineage>
</organism>
<evidence type="ECO:0000313" key="5">
    <source>
        <dbReference type="Proteomes" id="UP001153069"/>
    </source>
</evidence>
<evidence type="ECO:0000256" key="2">
    <source>
        <dbReference type="SAM" id="Phobius"/>
    </source>
</evidence>
<feature type="chain" id="PRO_5040422626" evidence="3">
    <location>
        <begin position="21"/>
        <end position="680"/>
    </location>
</feature>
<keyword evidence="2" id="KW-0812">Transmembrane</keyword>
<comment type="caution">
    <text evidence="4">The sequence shown here is derived from an EMBL/GenBank/DDBJ whole genome shotgun (WGS) entry which is preliminary data.</text>
</comment>
<feature type="region of interest" description="Disordered" evidence="1">
    <location>
        <begin position="439"/>
        <end position="460"/>
    </location>
</feature>
<feature type="signal peptide" evidence="3">
    <location>
        <begin position="1"/>
        <end position="20"/>
    </location>
</feature>
<feature type="compositionally biased region" description="Acidic residues" evidence="1">
    <location>
        <begin position="37"/>
        <end position="63"/>
    </location>
</feature>
<reference evidence="4" key="1">
    <citation type="submission" date="2020-06" db="EMBL/GenBank/DDBJ databases">
        <authorList>
            <consortium name="Plant Systems Biology data submission"/>
        </authorList>
    </citation>
    <scope>NUCLEOTIDE SEQUENCE</scope>
    <source>
        <strain evidence="4">D6</strain>
    </source>
</reference>
<evidence type="ECO:0000256" key="3">
    <source>
        <dbReference type="SAM" id="SignalP"/>
    </source>
</evidence>
<accession>A0A9N8E2C0</accession>
<gene>
    <name evidence="4" type="ORF">SEMRO_578_G169840.1</name>
</gene>
<proteinExistence type="predicted"/>
<feature type="region of interest" description="Disordered" evidence="1">
    <location>
        <begin position="95"/>
        <end position="116"/>
    </location>
</feature>
<name>A0A9N8E2C0_9STRA</name>
<keyword evidence="2" id="KW-1133">Transmembrane helix</keyword>
<feature type="transmembrane region" description="Helical" evidence="2">
    <location>
        <begin position="648"/>
        <end position="665"/>
    </location>
</feature>
<feature type="compositionally biased region" description="Acidic residues" evidence="1">
    <location>
        <begin position="99"/>
        <end position="115"/>
    </location>
</feature>
<feature type="region of interest" description="Disordered" evidence="1">
    <location>
        <begin position="23"/>
        <end position="69"/>
    </location>
</feature>
<dbReference type="EMBL" id="CAICTM010000577">
    <property type="protein sequence ID" value="CAB9513213.1"/>
    <property type="molecule type" value="Genomic_DNA"/>
</dbReference>
<dbReference type="AlphaFoldDB" id="A0A9N8E2C0"/>
<keyword evidence="5" id="KW-1185">Reference proteome</keyword>
<keyword evidence="2" id="KW-0472">Membrane</keyword>
<dbReference type="Proteomes" id="UP001153069">
    <property type="component" value="Unassembled WGS sequence"/>
</dbReference>
<evidence type="ECO:0000256" key="1">
    <source>
        <dbReference type="SAM" id="MobiDB-lite"/>
    </source>
</evidence>